<dbReference type="EMBL" id="BOMW01000061">
    <property type="protein sequence ID" value="GIF08283.1"/>
    <property type="molecule type" value="Genomic_DNA"/>
</dbReference>
<dbReference type="AlphaFoldDB" id="A0A919NC93"/>
<proteinExistence type="predicted"/>
<evidence type="ECO:0000256" key="2">
    <source>
        <dbReference type="SAM" id="SignalP"/>
    </source>
</evidence>
<feature type="chain" id="PRO_5037136253" description="Excalibur calcium-binding domain-containing protein" evidence="2">
    <location>
        <begin position="27"/>
        <end position="181"/>
    </location>
</feature>
<name>A0A919NC93_9ACTN</name>
<protein>
    <recommendedName>
        <fullName evidence="5">Excalibur calcium-binding domain-containing protein</fullName>
    </recommendedName>
</protein>
<feature type="region of interest" description="Disordered" evidence="1">
    <location>
        <begin position="34"/>
        <end position="119"/>
    </location>
</feature>
<gene>
    <name evidence="3" type="ORF">Asi03nite_58210</name>
</gene>
<feature type="signal peptide" evidence="2">
    <location>
        <begin position="1"/>
        <end position="26"/>
    </location>
</feature>
<dbReference type="Proteomes" id="UP000629619">
    <property type="component" value="Unassembled WGS sequence"/>
</dbReference>
<keyword evidence="4" id="KW-1185">Reference proteome</keyword>
<evidence type="ECO:0000313" key="4">
    <source>
        <dbReference type="Proteomes" id="UP000629619"/>
    </source>
</evidence>
<sequence length="181" mass="18837">MSRMRLTAIVLAAATLCGAAAWTVVADQSDARVASTPAAAQGRLPVGRADRDGRQRAGLGAAPAPPVSSATPVASATPVTESAVRPRAHAAPAPFVQSFAGQPGRARIKPGRSPKNPVKVAPTVDGCDRNYGTRAQCVPLNFPKGVRDRCAWLKAHGFSRVKVVVEDRQKLDPDRNGIACG</sequence>
<feature type="compositionally biased region" description="Low complexity" evidence="1">
    <location>
        <begin position="56"/>
        <end position="94"/>
    </location>
</feature>
<organism evidence="3 4">
    <name type="scientific">Actinoplanes siamensis</name>
    <dbReference type="NCBI Taxonomy" id="1223317"/>
    <lineage>
        <taxon>Bacteria</taxon>
        <taxon>Bacillati</taxon>
        <taxon>Actinomycetota</taxon>
        <taxon>Actinomycetes</taxon>
        <taxon>Micromonosporales</taxon>
        <taxon>Micromonosporaceae</taxon>
        <taxon>Actinoplanes</taxon>
    </lineage>
</organism>
<evidence type="ECO:0008006" key="5">
    <source>
        <dbReference type="Google" id="ProtNLM"/>
    </source>
</evidence>
<evidence type="ECO:0000256" key="1">
    <source>
        <dbReference type="SAM" id="MobiDB-lite"/>
    </source>
</evidence>
<keyword evidence="2" id="KW-0732">Signal</keyword>
<dbReference type="RefSeq" id="WP_203683650.1">
    <property type="nucleotide sequence ID" value="NZ_BOMW01000061.1"/>
</dbReference>
<accession>A0A919NC93</accession>
<reference evidence="3" key="1">
    <citation type="submission" date="2021-01" db="EMBL/GenBank/DDBJ databases">
        <title>Whole genome shotgun sequence of Actinoplanes siamensis NBRC 109076.</title>
        <authorList>
            <person name="Komaki H."/>
            <person name="Tamura T."/>
        </authorList>
    </citation>
    <scope>NUCLEOTIDE SEQUENCE</scope>
    <source>
        <strain evidence="3">NBRC 109076</strain>
    </source>
</reference>
<comment type="caution">
    <text evidence="3">The sequence shown here is derived from an EMBL/GenBank/DDBJ whole genome shotgun (WGS) entry which is preliminary data.</text>
</comment>
<evidence type="ECO:0000313" key="3">
    <source>
        <dbReference type="EMBL" id="GIF08283.1"/>
    </source>
</evidence>